<accession>A0A8H9N3L5</accession>
<reference evidence="1" key="2">
    <citation type="submission" date="2019-01" db="EMBL/GenBank/DDBJ databases">
        <authorList>
            <consortium name="NCBI Pathogen Detection Project"/>
        </authorList>
    </citation>
    <scope>NUCLEOTIDE SEQUENCE</scope>
    <source>
        <strain evidence="1">BCW_3452</strain>
    </source>
</reference>
<dbReference type="EMBL" id="DACRBY010000032">
    <property type="protein sequence ID" value="HAS8542162.1"/>
    <property type="molecule type" value="Genomic_DNA"/>
</dbReference>
<organism evidence="1">
    <name type="scientific">Vibrio vulnificus</name>
    <dbReference type="NCBI Taxonomy" id="672"/>
    <lineage>
        <taxon>Bacteria</taxon>
        <taxon>Pseudomonadati</taxon>
        <taxon>Pseudomonadota</taxon>
        <taxon>Gammaproteobacteria</taxon>
        <taxon>Vibrionales</taxon>
        <taxon>Vibrionaceae</taxon>
        <taxon>Vibrio</taxon>
    </lineage>
</organism>
<dbReference type="AlphaFoldDB" id="A0A8H9N3L5"/>
<gene>
    <name evidence="1" type="ORF">I7730_20445</name>
</gene>
<sequence length="379" mass="41861">MVRSNVLSFLDIPVDSDELFSYLLDGDAHNELMSCLFSGVEKIVISEKGILFTDICSQSFIDVNCDSIFESRLVDATCLTVDGNIYEVIATNDDITLSNISDSYLNCLSSRARERFEEFRMELQIGSGLFVLSGKSNAGLPRFKKTIENDLAGNHISVASISITKGQISGFLRVGDTCNQIADRLGVGEFLQSPFASLPNCVLLSCDLDSESVMFALELLRRGKLVLLVSNAASSIHSISTMLGVLSQSEFMTYFMCAMGVGVVPSFDDIECQLIPFSSDSRFDYWSFSGESPTRDSLVKIAKIGGLEQQESNSGIYVAELTKPSRELTEFIEKGMRGSQLIRQLSLIPRWTSIFDEGARMLSEKRTTLNHLDFCIGRC</sequence>
<proteinExistence type="predicted"/>
<reference evidence="1" key="1">
    <citation type="journal article" date="2018" name="Genome Biol.">
        <title>SKESA: strategic k-mer extension for scrupulous assemblies.</title>
        <authorList>
            <person name="Souvorov A."/>
            <person name="Agarwala R."/>
            <person name="Lipman D.J."/>
        </authorList>
    </citation>
    <scope>NUCLEOTIDE SEQUENCE</scope>
    <source>
        <strain evidence="1">BCW_3452</strain>
    </source>
</reference>
<evidence type="ECO:0000313" key="1">
    <source>
        <dbReference type="EMBL" id="HAS8542162.1"/>
    </source>
</evidence>
<dbReference type="Proteomes" id="UP000863257">
    <property type="component" value="Unassembled WGS sequence"/>
</dbReference>
<name>A0A8H9N3L5_VIBVL</name>
<comment type="caution">
    <text evidence="1">The sequence shown here is derived from an EMBL/GenBank/DDBJ whole genome shotgun (WGS) entry which is preliminary data.</text>
</comment>
<protein>
    <submittedName>
        <fullName evidence="1">Uncharacterized protein</fullName>
    </submittedName>
</protein>